<feature type="region of interest" description="Disordered" evidence="1">
    <location>
        <begin position="73"/>
        <end position="134"/>
    </location>
</feature>
<dbReference type="AlphaFoldDB" id="A0A4U0TTD5"/>
<proteinExistence type="predicted"/>
<accession>A0A4U0TTD5</accession>
<comment type="caution">
    <text evidence="2">The sequence shown here is derived from an EMBL/GenBank/DDBJ whole genome shotgun (WGS) entry which is preliminary data.</text>
</comment>
<feature type="region of interest" description="Disordered" evidence="1">
    <location>
        <begin position="150"/>
        <end position="206"/>
    </location>
</feature>
<dbReference type="EMBL" id="NAJL01000035">
    <property type="protein sequence ID" value="TKA25434.1"/>
    <property type="molecule type" value="Genomic_DNA"/>
</dbReference>
<keyword evidence="3" id="KW-1185">Reference proteome</keyword>
<organism evidence="2 3">
    <name type="scientific">Salinomyces thailandicus</name>
    <dbReference type="NCBI Taxonomy" id="706561"/>
    <lineage>
        <taxon>Eukaryota</taxon>
        <taxon>Fungi</taxon>
        <taxon>Dikarya</taxon>
        <taxon>Ascomycota</taxon>
        <taxon>Pezizomycotina</taxon>
        <taxon>Dothideomycetes</taxon>
        <taxon>Dothideomycetidae</taxon>
        <taxon>Mycosphaerellales</taxon>
        <taxon>Teratosphaeriaceae</taxon>
        <taxon>Salinomyces</taxon>
    </lineage>
</organism>
<evidence type="ECO:0000313" key="2">
    <source>
        <dbReference type="EMBL" id="TKA25434.1"/>
    </source>
</evidence>
<feature type="compositionally biased region" description="Basic and acidic residues" evidence="1">
    <location>
        <begin position="85"/>
        <end position="118"/>
    </location>
</feature>
<dbReference type="Proteomes" id="UP000308549">
    <property type="component" value="Unassembled WGS sequence"/>
</dbReference>
<name>A0A4U0TTD5_9PEZI</name>
<evidence type="ECO:0000313" key="3">
    <source>
        <dbReference type="Proteomes" id="UP000308549"/>
    </source>
</evidence>
<reference evidence="2 3" key="1">
    <citation type="submission" date="2017-03" db="EMBL/GenBank/DDBJ databases">
        <title>Genomes of endolithic fungi from Antarctica.</title>
        <authorList>
            <person name="Coleine C."/>
            <person name="Masonjones S."/>
            <person name="Stajich J.E."/>
        </authorList>
    </citation>
    <scope>NUCLEOTIDE SEQUENCE [LARGE SCALE GENOMIC DNA]</scope>
    <source>
        <strain evidence="2 3">CCFEE 6315</strain>
    </source>
</reference>
<evidence type="ECO:0000256" key="1">
    <source>
        <dbReference type="SAM" id="MobiDB-lite"/>
    </source>
</evidence>
<sequence>MYNTPNIRNGGFGALQVEAVTNRPLSIARRHLAASQLRIRDIEPDELSSSEWVRFLVMSDNERERWMTIFRRRRRNSDESSSSADNDRELAHDKAEEAAAEAAEAREVETRAERRLEGGESSSMAEPAAVRGAGRTPAVSIWARFFDDDEPASAFERPSRPHARRALTEGLMEAPPTYESAIRARTPPPAYEPRSDDEGPASPRSP</sequence>
<dbReference type="OrthoDB" id="3921182at2759"/>
<gene>
    <name evidence="2" type="ORF">B0A50_06301</name>
</gene>
<protein>
    <submittedName>
        <fullName evidence="2">Uncharacterized protein</fullName>
    </submittedName>
</protein>